<protein>
    <submittedName>
        <fullName evidence="1">Uncharacterized protein</fullName>
    </submittedName>
</protein>
<dbReference type="Proteomes" id="UP001589734">
    <property type="component" value="Unassembled WGS sequence"/>
</dbReference>
<dbReference type="EMBL" id="JBHLYW010000022">
    <property type="protein sequence ID" value="MFC0079499.1"/>
    <property type="molecule type" value="Genomic_DNA"/>
</dbReference>
<proteinExistence type="predicted"/>
<sequence length="132" mass="14376">MAKTLRINLTLDEVEILIRSMESSSSPSVLKKKDKLAVKYLAQTILLDSANLSPFSEITKAISLLTGKSQDKIILTSKLSNLGLTPIKIGQLRAHLNAYIKKQGGNSFITETEMSSSVTVSDLNTLVESKIP</sequence>
<dbReference type="RefSeq" id="WP_379687140.1">
    <property type="nucleotide sequence ID" value="NZ_JBHLYW010000022.1"/>
</dbReference>
<organism evidence="1 2">
    <name type="scientific">Flavobacterium procerum</name>
    <dbReference type="NCBI Taxonomy" id="1455569"/>
    <lineage>
        <taxon>Bacteria</taxon>
        <taxon>Pseudomonadati</taxon>
        <taxon>Bacteroidota</taxon>
        <taxon>Flavobacteriia</taxon>
        <taxon>Flavobacteriales</taxon>
        <taxon>Flavobacteriaceae</taxon>
        <taxon>Flavobacterium</taxon>
    </lineage>
</organism>
<gene>
    <name evidence="1" type="ORF">ACFFLS_20805</name>
</gene>
<name>A0ABV6BZJ7_9FLAO</name>
<evidence type="ECO:0000313" key="1">
    <source>
        <dbReference type="EMBL" id="MFC0079499.1"/>
    </source>
</evidence>
<comment type="caution">
    <text evidence="1">The sequence shown here is derived from an EMBL/GenBank/DDBJ whole genome shotgun (WGS) entry which is preliminary data.</text>
</comment>
<evidence type="ECO:0000313" key="2">
    <source>
        <dbReference type="Proteomes" id="UP001589734"/>
    </source>
</evidence>
<accession>A0ABV6BZJ7</accession>
<keyword evidence="2" id="KW-1185">Reference proteome</keyword>
<reference evidence="1 2" key="1">
    <citation type="submission" date="2024-09" db="EMBL/GenBank/DDBJ databases">
        <authorList>
            <person name="Sun Q."/>
            <person name="Mori K."/>
        </authorList>
    </citation>
    <scope>NUCLEOTIDE SEQUENCE [LARGE SCALE GENOMIC DNA]</scope>
    <source>
        <strain evidence="1 2">CGMCC 1.12926</strain>
    </source>
</reference>